<reference evidence="3" key="1">
    <citation type="journal article" date="2018" name="Nat. Microbiol.">
        <title>Leveraging single-cell genomics to expand the fungal tree of life.</title>
        <authorList>
            <person name="Ahrendt S.R."/>
            <person name="Quandt C.A."/>
            <person name="Ciobanu D."/>
            <person name="Clum A."/>
            <person name="Salamov A."/>
            <person name="Andreopoulos B."/>
            <person name="Cheng J.F."/>
            <person name="Woyke T."/>
            <person name="Pelin A."/>
            <person name="Henrissat B."/>
            <person name="Reynolds N.K."/>
            <person name="Benny G.L."/>
            <person name="Smith M.E."/>
            <person name="James T.Y."/>
            <person name="Grigoriev I.V."/>
        </authorList>
    </citation>
    <scope>NUCLEOTIDE SEQUENCE [LARGE SCALE GENOMIC DNA]</scope>
    <source>
        <strain evidence="3">RSA 468</strain>
    </source>
</reference>
<keyword evidence="3" id="KW-1185">Reference proteome</keyword>
<gene>
    <name evidence="2" type="ORF">BJ085DRAFT_41221</name>
</gene>
<evidence type="ECO:0000256" key="1">
    <source>
        <dbReference type="SAM" id="MobiDB-lite"/>
    </source>
</evidence>
<accession>A0A4P9ZVV3</accession>
<dbReference type="AlphaFoldDB" id="A0A4P9ZVV3"/>
<feature type="non-terminal residue" evidence="2">
    <location>
        <position position="1"/>
    </location>
</feature>
<protein>
    <submittedName>
        <fullName evidence="2">Uncharacterized protein</fullName>
    </submittedName>
</protein>
<dbReference type="EMBL" id="ML002563">
    <property type="protein sequence ID" value="RKP36982.1"/>
    <property type="molecule type" value="Genomic_DNA"/>
</dbReference>
<evidence type="ECO:0000313" key="3">
    <source>
        <dbReference type="Proteomes" id="UP000268162"/>
    </source>
</evidence>
<organism evidence="2 3">
    <name type="scientific">Dimargaris cristalligena</name>
    <dbReference type="NCBI Taxonomy" id="215637"/>
    <lineage>
        <taxon>Eukaryota</taxon>
        <taxon>Fungi</taxon>
        <taxon>Fungi incertae sedis</taxon>
        <taxon>Zoopagomycota</taxon>
        <taxon>Kickxellomycotina</taxon>
        <taxon>Dimargaritomycetes</taxon>
        <taxon>Dimargaritales</taxon>
        <taxon>Dimargaritaceae</taxon>
        <taxon>Dimargaris</taxon>
    </lineage>
</organism>
<dbReference type="Proteomes" id="UP000268162">
    <property type="component" value="Unassembled WGS sequence"/>
</dbReference>
<feature type="compositionally biased region" description="Pro residues" evidence="1">
    <location>
        <begin position="93"/>
        <end position="104"/>
    </location>
</feature>
<proteinExistence type="predicted"/>
<sequence length="104" mass="10840">VLIDASVRCTAAPTPNDLASPLTSPGGQFAYPVDSPVSVQLTLTNPTELSLSIGLFAFPCGAAAPAPELTALIHWYQQQRCRPGRGHRYGSPSLPPSPFGRPGG</sequence>
<name>A0A4P9ZVV3_9FUNG</name>
<feature type="region of interest" description="Disordered" evidence="1">
    <location>
        <begin position="82"/>
        <end position="104"/>
    </location>
</feature>
<feature type="non-terminal residue" evidence="2">
    <location>
        <position position="104"/>
    </location>
</feature>
<evidence type="ECO:0000313" key="2">
    <source>
        <dbReference type="EMBL" id="RKP36982.1"/>
    </source>
</evidence>